<dbReference type="AlphaFoldDB" id="A0A3P8VWX2"/>
<dbReference type="GO" id="GO:0030674">
    <property type="term" value="F:protein-macromolecule adaptor activity"/>
    <property type="evidence" value="ECO:0007669"/>
    <property type="project" value="TreeGrafter"/>
</dbReference>
<dbReference type="GO" id="GO:0030240">
    <property type="term" value="P:skeletal muscle thin filament assembly"/>
    <property type="evidence" value="ECO:0007669"/>
    <property type="project" value="TreeGrafter"/>
</dbReference>
<dbReference type="PANTHER" id="PTHR15143:SF0">
    <property type="entry name" value="TELETHONIN"/>
    <property type="match status" value="1"/>
</dbReference>
<dbReference type="GO" id="GO:0055003">
    <property type="term" value="P:cardiac myofibril assembly"/>
    <property type="evidence" value="ECO:0007669"/>
    <property type="project" value="TreeGrafter"/>
</dbReference>
<proteinExistence type="predicted"/>
<dbReference type="GeneTree" id="ENSGT01120000277463"/>
<dbReference type="GO" id="GO:0035995">
    <property type="term" value="P:detection of muscle stretch"/>
    <property type="evidence" value="ECO:0007669"/>
    <property type="project" value="TreeGrafter"/>
</dbReference>
<dbReference type="GO" id="GO:0030018">
    <property type="term" value="C:Z disc"/>
    <property type="evidence" value="ECO:0007669"/>
    <property type="project" value="TreeGrafter"/>
</dbReference>
<dbReference type="PANTHER" id="PTHR15143">
    <property type="entry name" value="TELETHONIN"/>
    <property type="match status" value="1"/>
</dbReference>
<reference evidence="2 3" key="1">
    <citation type="journal article" date="2014" name="Nat. Genet.">
        <title>Whole-genome sequence of a flatfish provides insights into ZW sex chromosome evolution and adaptation to a benthic lifestyle.</title>
        <authorList>
            <person name="Chen S."/>
            <person name="Zhang G."/>
            <person name="Shao C."/>
            <person name="Huang Q."/>
            <person name="Liu G."/>
            <person name="Zhang P."/>
            <person name="Song W."/>
            <person name="An N."/>
            <person name="Chalopin D."/>
            <person name="Volff J.N."/>
            <person name="Hong Y."/>
            <person name="Li Q."/>
            <person name="Sha Z."/>
            <person name="Zhou H."/>
            <person name="Xie M."/>
            <person name="Yu Q."/>
            <person name="Liu Y."/>
            <person name="Xiang H."/>
            <person name="Wang N."/>
            <person name="Wu K."/>
            <person name="Yang C."/>
            <person name="Zhou Q."/>
            <person name="Liao X."/>
            <person name="Yang L."/>
            <person name="Hu Q."/>
            <person name="Zhang J."/>
            <person name="Meng L."/>
            <person name="Jin L."/>
            <person name="Tian Y."/>
            <person name="Lian J."/>
            <person name="Yang J."/>
            <person name="Miao G."/>
            <person name="Liu S."/>
            <person name="Liang Z."/>
            <person name="Yan F."/>
            <person name="Li Y."/>
            <person name="Sun B."/>
            <person name="Zhang H."/>
            <person name="Zhang J."/>
            <person name="Zhu Y."/>
            <person name="Du M."/>
            <person name="Zhao Y."/>
            <person name="Schartl M."/>
            <person name="Tang Q."/>
            <person name="Wang J."/>
        </authorList>
    </citation>
    <scope>NUCLEOTIDE SEQUENCE</scope>
</reference>
<evidence type="ECO:0000313" key="2">
    <source>
        <dbReference type="Ensembl" id="ENSCSEP00000017826.1"/>
    </source>
</evidence>
<reference evidence="2" key="3">
    <citation type="submission" date="2025-09" db="UniProtKB">
        <authorList>
            <consortium name="Ensembl"/>
        </authorList>
    </citation>
    <scope>IDENTIFICATION</scope>
</reference>
<dbReference type="Gene3D" id="2.20.160.10">
    <property type="entry name" value="titin domain like"/>
    <property type="match status" value="1"/>
</dbReference>
<name>A0A3P8VWX2_CYNSE</name>
<feature type="region of interest" description="Disordered" evidence="1">
    <location>
        <begin position="132"/>
        <end position="153"/>
    </location>
</feature>
<protein>
    <submittedName>
        <fullName evidence="2">Uncharacterized protein</fullName>
    </submittedName>
</protein>
<dbReference type="Ensembl" id="ENSCSET00000018046.1">
    <property type="protein sequence ID" value="ENSCSEP00000017826.1"/>
    <property type="gene ID" value="ENSCSEG00000011437.1"/>
</dbReference>
<dbReference type="GO" id="GO:0070080">
    <property type="term" value="F:titin Z domain binding"/>
    <property type="evidence" value="ECO:0007669"/>
    <property type="project" value="TreeGrafter"/>
</dbReference>
<dbReference type="GO" id="GO:0003009">
    <property type="term" value="P:skeletal muscle contraction"/>
    <property type="evidence" value="ECO:0007669"/>
    <property type="project" value="TreeGrafter"/>
</dbReference>
<dbReference type="GO" id="GO:0055008">
    <property type="term" value="P:cardiac muscle tissue morphogenesis"/>
    <property type="evidence" value="ECO:0007669"/>
    <property type="project" value="TreeGrafter"/>
</dbReference>
<reference evidence="2" key="2">
    <citation type="submission" date="2025-08" db="UniProtKB">
        <authorList>
            <consortium name="Ensembl"/>
        </authorList>
    </citation>
    <scope>IDENTIFICATION</scope>
</reference>
<dbReference type="GO" id="GO:0008307">
    <property type="term" value="F:structural constituent of muscle"/>
    <property type="evidence" value="ECO:0007669"/>
    <property type="project" value="TreeGrafter"/>
</dbReference>
<evidence type="ECO:0000313" key="3">
    <source>
        <dbReference type="Proteomes" id="UP000265120"/>
    </source>
</evidence>
<keyword evidence="3" id="KW-1185">Reference proteome</keyword>
<accession>A0A3P8VWX2</accession>
<dbReference type="InParanoid" id="A0A3P8VWX2"/>
<dbReference type="Proteomes" id="UP000265120">
    <property type="component" value="Chromosome 13"/>
</dbReference>
<sequence>MNRVSRGGCDLIESFCNLHEENHESKESYEEHWLSLVIETRLQYKEMLSETDTGHRESYKHQLTFNLMVKRSPGHTMTLGIHNGEISVNQLSFSNILRCVELPDTPKKLNKGVKKQEEIKVTQNQSQGISVNFRVSDLMSSPKEISQREQRQE</sequence>
<dbReference type="GO" id="GO:0030241">
    <property type="term" value="P:skeletal muscle myosin thick filament assembly"/>
    <property type="evidence" value="ECO:0007669"/>
    <property type="project" value="TreeGrafter"/>
</dbReference>
<dbReference type="OMA" id="ESYSACW"/>
<dbReference type="GO" id="GO:0048769">
    <property type="term" value="P:sarcomerogenesis"/>
    <property type="evidence" value="ECO:0007669"/>
    <property type="project" value="TreeGrafter"/>
</dbReference>
<dbReference type="GO" id="GO:0031432">
    <property type="term" value="F:titin binding"/>
    <property type="evidence" value="ECO:0007669"/>
    <property type="project" value="TreeGrafter"/>
</dbReference>
<dbReference type="Pfam" id="PF09470">
    <property type="entry name" value="Telethonin"/>
    <property type="match status" value="1"/>
</dbReference>
<dbReference type="InterPro" id="IPR023111">
    <property type="entry name" value="Titin-like_dom_sf"/>
</dbReference>
<evidence type="ECO:0000256" key="1">
    <source>
        <dbReference type="SAM" id="MobiDB-lite"/>
    </source>
</evidence>
<dbReference type="InterPro" id="IPR015667">
    <property type="entry name" value="Telethonin"/>
</dbReference>
<organism evidence="2 3">
    <name type="scientific">Cynoglossus semilaevis</name>
    <name type="common">Tongue sole</name>
    <dbReference type="NCBI Taxonomy" id="244447"/>
    <lineage>
        <taxon>Eukaryota</taxon>
        <taxon>Metazoa</taxon>
        <taxon>Chordata</taxon>
        <taxon>Craniata</taxon>
        <taxon>Vertebrata</taxon>
        <taxon>Euteleostomi</taxon>
        <taxon>Actinopterygii</taxon>
        <taxon>Neopterygii</taxon>
        <taxon>Teleostei</taxon>
        <taxon>Neoteleostei</taxon>
        <taxon>Acanthomorphata</taxon>
        <taxon>Carangaria</taxon>
        <taxon>Pleuronectiformes</taxon>
        <taxon>Pleuronectoidei</taxon>
        <taxon>Cynoglossidae</taxon>
        <taxon>Cynoglossinae</taxon>
        <taxon>Cynoglossus</taxon>
    </lineage>
</organism>
<dbReference type="GO" id="GO:0060048">
    <property type="term" value="P:cardiac muscle contraction"/>
    <property type="evidence" value="ECO:0007669"/>
    <property type="project" value="TreeGrafter"/>
</dbReference>